<feature type="domain" description="Chromo" evidence="5">
    <location>
        <begin position="133"/>
        <end position="191"/>
    </location>
</feature>
<feature type="region of interest" description="Disordered" evidence="4">
    <location>
        <begin position="186"/>
        <end position="223"/>
    </location>
</feature>
<keyword evidence="2" id="KW-0539">Nucleus</keyword>
<protein>
    <recommendedName>
        <fullName evidence="9">Chromobox-like protein 3</fullName>
    </recommendedName>
</protein>
<evidence type="ECO:0008006" key="9">
    <source>
        <dbReference type="Google" id="ProtNLM"/>
    </source>
</evidence>
<dbReference type="PANTHER" id="PTHR22812">
    <property type="entry name" value="CHROMOBOX PROTEIN"/>
    <property type="match status" value="1"/>
</dbReference>
<dbReference type="Pfam" id="PF00385">
    <property type="entry name" value="Chromo"/>
    <property type="match status" value="1"/>
</dbReference>
<name>A0ABQ7TC98_PHRPL</name>
<dbReference type="SUPFAM" id="SSF54160">
    <property type="entry name" value="Chromo domain-like"/>
    <property type="match status" value="2"/>
</dbReference>
<comment type="caution">
    <text evidence="7">The sequence shown here is derived from an EMBL/GenBank/DDBJ whole genome shotgun (WGS) entry which is preliminary data.</text>
</comment>
<evidence type="ECO:0000256" key="3">
    <source>
        <dbReference type="PROSITE-ProRule" id="PRU00176"/>
    </source>
</evidence>
<dbReference type="PRINTS" id="PR00504">
    <property type="entry name" value="CHROMODOMAIN"/>
</dbReference>
<dbReference type="InterPro" id="IPR000953">
    <property type="entry name" value="Chromo/chromo_shadow_dom"/>
</dbReference>
<dbReference type="PROSITE" id="PS00598">
    <property type="entry name" value="CHROMO_1"/>
    <property type="match status" value="1"/>
</dbReference>
<dbReference type="CDD" id="cd18652">
    <property type="entry name" value="CD_HP1gamma_Cbx3"/>
    <property type="match status" value="1"/>
</dbReference>
<feature type="domain" description="Chromo" evidence="5">
    <location>
        <begin position="225"/>
        <end position="283"/>
    </location>
</feature>
<dbReference type="SMART" id="SM00360">
    <property type="entry name" value="RRM"/>
    <property type="match status" value="1"/>
</dbReference>
<dbReference type="InterPro" id="IPR017984">
    <property type="entry name" value="Chromo_dom_subgr"/>
</dbReference>
<dbReference type="SMART" id="SM00300">
    <property type="entry name" value="ChSh"/>
    <property type="match status" value="1"/>
</dbReference>
<dbReference type="EMBL" id="JAIPUX010000521">
    <property type="protein sequence ID" value="KAH0627375.1"/>
    <property type="molecule type" value="Genomic_DNA"/>
</dbReference>
<dbReference type="InterPro" id="IPR051219">
    <property type="entry name" value="Heterochromatin_chromo-domain"/>
</dbReference>
<evidence type="ECO:0000256" key="4">
    <source>
        <dbReference type="SAM" id="MobiDB-lite"/>
    </source>
</evidence>
<dbReference type="InterPro" id="IPR008251">
    <property type="entry name" value="Chromo_shadow_dom"/>
</dbReference>
<evidence type="ECO:0000256" key="1">
    <source>
        <dbReference type="ARBA" id="ARBA00004123"/>
    </source>
</evidence>
<proteinExistence type="predicted"/>
<dbReference type="Proteomes" id="UP000826234">
    <property type="component" value="Unassembled WGS sequence"/>
</dbReference>
<evidence type="ECO:0000259" key="6">
    <source>
        <dbReference type="PROSITE" id="PS50102"/>
    </source>
</evidence>
<evidence type="ECO:0000313" key="8">
    <source>
        <dbReference type="Proteomes" id="UP000826234"/>
    </source>
</evidence>
<dbReference type="InterPro" id="IPR023779">
    <property type="entry name" value="Chromodomain_CS"/>
</dbReference>
<dbReference type="CDD" id="cd18656">
    <property type="entry name" value="CSD_HP1gamma_Cbx3"/>
    <property type="match status" value="1"/>
</dbReference>
<gene>
    <name evidence="7" type="ORF">JD844_002990</name>
</gene>
<dbReference type="InterPro" id="IPR000504">
    <property type="entry name" value="RRM_dom"/>
</dbReference>
<dbReference type="InterPro" id="IPR038033">
    <property type="entry name" value="CBX3_chromo_domain"/>
</dbReference>
<dbReference type="Pfam" id="PF01393">
    <property type="entry name" value="Chromo_shadow"/>
    <property type="match status" value="1"/>
</dbReference>
<accession>A0ABQ7TC98</accession>
<dbReference type="SMART" id="SM00298">
    <property type="entry name" value="CHROMO"/>
    <property type="match status" value="2"/>
</dbReference>
<dbReference type="Gene3D" id="3.30.70.330">
    <property type="match status" value="1"/>
</dbReference>
<dbReference type="CDD" id="cd12762">
    <property type="entry name" value="RRM1_hnRNPA2B1"/>
    <property type="match status" value="1"/>
</dbReference>
<organism evidence="7 8">
    <name type="scientific">Phrynosoma platyrhinos</name>
    <name type="common">Desert horned lizard</name>
    <dbReference type="NCBI Taxonomy" id="52577"/>
    <lineage>
        <taxon>Eukaryota</taxon>
        <taxon>Metazoa</taxon>
        <taxon>Chordata</taxon>
        <taxon>Craniata</taxon>
        <taxon>Vertebrata</taxon>
        <taxon>Euteleostomi</taxon>
        <taxon>Lepidosauria</taxon>
        <taxon>Squamata</taxon>
        <taxon>Bifurcata</taxon>
        <taxon>Unidentata</taxon>
        <taxon>Episquamata</taxon>
        <taxon>Toxicofera</taxon>
        <taxon>Iguania</taxon>
        <taxon>Phrynosomatidae</taxon>
        <taxon>Phrynosomatinae</taxon>
        <taxon>Phrynosoma</taxon>
    </lineage>
</organism>
<dbReference type="PROSITE" id="PS50102">
    <property type="entry name" value="RRM"/>
    <property type="match status" value="1"/>
</dbReference>
<dbReference type="InterPro" id="IPR012677">
    <property type="entry name" value="Nucleotide-bd_a/b_plait_sf"/>
</dbReference>
<dbReference type="InterPro" id="IPR034486">
    <property type="entry name" value="hnRNPA2B1_RRM1"/>
</dbReference>
<sequence>MPRGDRESDWVSEVKHKASPFEITSREKEQFRKLFIGGLSFETTEESLRNYYEQWGKLTDCVVMRDPASKRSRGFGFVTFSSMAEVDAAMAARPHSIDGRVVEPKRAVAREHKMGKKQNGKGKKVEEAEPEEFVVEKVLDRRVVNGKVEYFLKWKGFTDADNTWEPEENLDCPELIEAFLNSQKAGKEKTEGAKRKSLSDSESDDSKAKKKRDSVDKPRGFARGLDPERIIGATDSSGELMFLMKWKDSDEADLVLAKEANVKCPQIVIAFYEERLTWHSCPEDEAQ</sequence>
<keyword evidence="3" id="KW-0694">RNA-binding</keyword>
<dbReference type="SUPFAM" id="SSF54928">
    <property type="entry name" value="RNA-binding domain, RBD"/>
    <property type="match status" value="1"/>
</dbReference>
<feature type="domain" description="RRM" evidence="6">
    <location>
        <begin position="32"/>
        <end position="130"/>
    </location>
</feature>
<comment type="subcellular location">
    <subcellularLocation>
        <location evidence="1">Nucleus</location>
    </subcellularLocation>
</comment>
<reference evidence="7 8" key="1">
    <citation type="journal article" date="2022" name="Gigascience">
        <title>A chromosome-level genome assembly and annotation of the desert horned lizard, Phrynosoma platyrhinos, provides insight into chromosomal rearrangements among reptiles.</title>
        <authorList>
            <person name="Koochekian N."/>
            <person name="Ascanio A."/>
            <person name="Farleigh K."/>
            <person name="Card D.C."/>
            <person name="Schield D.R."/>
            <person name="Castoe T.A."/>
            <person name="Jezkova T."/>
        </authorList>
    </citation>
    <scope>NUCLEOTIDE SEQUENCE [LARGE SCALE GENOMIC DNA]</scope>
    <source>
        <strain evidence="7">NK-2021</strain>
    </source>
</reference>
<evidence type="ECO:0000256" key="2">
    <source>
        <dbReference type="ARBA" id="ARBA00023242"/>
    </source>
</evidence>
<dbReference type="Gene3D" id="2.40.50.40">
    <property type="match status" value="2"/>
</dbReference>
<dbReference type="InterPro" id="IPR016197">
    <property type="entry name" value="Chromo-like_dom_sf"/>
</dbReference>
<keyword evidence="8" id="KW-1185">Reference proteome</keyword>
<dbReference type="PROSITE" id="PS50013">
    <property type="entry name" value="CHROMO_2"/>
    <property type="match status" value="2"/>
</dbReference>
<evidence type="ECO:0000259" key="5">
    <source>
        <dbReference type="PROSITE" id="PS50013"/>
    </source>
</evidence>
<evidence type="ECO:0000313" key="7">
    <source>
        <dbReference type="EMBL" id="KAH0627375.1"/>
    </source>
</evidence>
<dbReference type="Pfam" id="PF00076">
    <property type="entry name" value="RRM_1"/>
    <property type="match status" value="1"/>
</dbReference>
<dbReference type="InterPro" id="IPR023780">
    <property type="entry name" value="Chromo_domain"/>
</dbReference>
<dbReference type="InterPro" id="IPR035979">
    <property type="entry name" value="RBD_domain_sf"/>
</dbReference>